<organism evidence="3 4">
    <name type="scientific">Tetragonisca angustula</name>
    <dbReference type="NCBI Taxonomy" id="166442"/>
    <lineage>
        <taxon>Eukaryota</taxon>
        <taxon>Metazoa</taxon>
        <taxon>Ecdysozoa</taxon>
        <taxon>Arthropoda</taxon>
        <taxon>Hexapoda</taxon>
        <taxon>Insecta</taxon>
        <taxon>Pterygota</taxon>
        <taxon>Neoptera</taxon>
        <taxon>Endopterygota</taxon>
        <taxon>Hymenoptera</taxon>
        <taxon>Apocrita</taxon>
        <taxon>Aculeata</taxon>
        <taxon>Apoidea</taxon>
        <taxon>Anthophila</taxon>
        <taxon>Apidae</taxon>
        <taxon>Tetragonisca</taxon>
    </lineage>
</organism>
<feature type="region of interest" description="Disordered" evidence="1">
    <location>
        <begin position="277"/>
        <end position="301"/>
    </location>
</feature>
<dbReference type="Proteomes" id="UP001432146">
    <property type="component" value="Unassembled WGS sequence"/>
</dbReference>
<reference evidence="3 4" key="1">
    <citation type="submission" date="2024-05" db="EMBL/GenBank/DDBJ databases">
        <title>The nuclear and mitochondrial genome assemblies of Tetragonisca angustula (Apidae: Meliponini), a tiny yet remarkable pollinator in the Neotropics.</title>
        <authorList>
            <person name="Ferrari R."/>
            <person name="Ricardo P.C."/>
            <person name="Dias F.C."/>
            <person name="Araujo N.S."/>
            <person name="Soares D.O."/>
            <person name="Zhou Q.-S."/>
            <person name="Zhu C.-D."/>
            <person name="Coutinho L."/>
            <person name="Airas M.C."/>
            <person name="Batista T.M."/>
        </authorList>
    </citation>
    <scope>NUCLEOTIDE SEQUENCE [LARGE SCALE GENOMIC DNA]</scope>
    <source>
        <strain evidence="3">ASF017062</strain>
        <tissue evidence="3">Abdomen</tissue>
    </source>
</reference>
<protein>
    <submittedName>
        <fullName evidence="3">Uncharacterized protein</fullName>
    </submittedName>
</protein>
<feature type="compositionally biased region" description="Polar residues" evidence="1">
    <location>
        <begin position="72"/>
        <end position="101"/>
    </location>
</feature>
<evidence type="ECO:0000256" key="2">
    <source>
        <dbReference type="SAM" id="SignalP"/>
    </source>
</evidence>
<feature type="compositionally biased region" description="Basic and acidic residues" evidence="1">
    <location>
        <begin position="697"/>
        <end position="708"/>
    </location>
</feature>
<evidence type="ECO:0000313" key="4">
    <source>
        <dbReference type="Proteomes" id="UP001432146"/>
    </source>
</evidence>
<feature type="region of interest" description="Disordered" evidence="1">
    <location>
        <begin position="62"/>
        <end position="108"/>
    </location>
</feature>
<keyword evidence="4" id="KW-1185">Reference proteome</keyword>
<feature type="region of interest" description="Disordered" evidence="1">
    <location>
        <begin position="799"/>
        <end position="825"/>
    </location>
</feature>
<keyword evidence="2" id="KW-0732">Signal</keyword>
<gene>
    <name evidence="3" type="ORF">QLX08_001112</name>
</gene>
<feature type="chain" id="PRO_5043923352" evidence="2">
    <location>
        <begin position="25"/>
        <end position="923"/>
    </location>
</feature>
<comment type="caution">
    <text evidence="3">The sequence shown here is derived from an EMBL/GenBank/DDBJ whole genome shotgun (WGS) entry which is preliminary data.</text>
</comment>
<accession>A0AAW1AGP0</accession>
<dbReference type="EMBL" id="JAWNGG020000014">
    <property type="protein sequence ID" value="KAK9309155.1"/>
    <property type="molecule type" value="Genomic_DNA"/>
</dbReference>
<feature type="region of interest" description="Disordered" evidence="1">
    <location>
        <begin position="655"/>
        <end position="710"/>
    </location>
</feature>
<feature type="compositionally biased region" description="Basic and acidic residues" evidence="1">
    <location>
        <begin position="659"/>
        <end position="675"/>
    </location>
</feature>
<sequence length="923" mass="103980">MDKFKVTFAMLALMTLAVINRSMADLPKPSYARTMLKVSRSLPGETEERKVLTSEGNVATLIIKRRDKSSHEQQTPNEPPKTQQNPQSPTLSENVTSSNVSKSKEDVRRLEEAQIEQLRVKLSDNEGRNSFSKHENVTANITEKARPVNEGNIDYGNWTPLGTDGRAVRLEESTTEDAYQSWKPVQSDLKTTTEERTNYARFDPAFPAGGLLLPRHFRDRSQRRLQLADQGEETPRYTFLPHQIRSTRTNIGANASKNRDGKNVPAEVVIRSEINVKSSSKRSPMTLDTDGTPVIHGKRVPDEPMDKVQTWRNARVINNKLIRDNAGDSLDASSGFYPAENVVERQTFERFFKNVNRRYGKDYEEEGKNVYFEWDPKNYKNEALNAEVYEPRADNYRSTSHKRMLHPDGVSVYPVSQLYTPESQKIAPVALKPGARAPVLQYAHPELGVQPAKIVKNEKRRPDNFPENQYSFTEQRQKKKYVLNDKNIVDSYTTKNYYPNQHFYGLKRPSDAPFWVKISENLKSQFSNGVERVSQFTRPVIDPLVEATHKISQNLGLSNGKEAEDKIGTVASGGSILIPALGLVASGAALGIGAVAVGRYLDVDVLKRSNDALGTEVEYQRALDAGQSYLREADRESGDESLDRTGKYGETVYFLENVPRNEETRDSRNDDKSDSRNGVLLIVEGDDGSTTNGEIKSSIERNEQRESSVSRSRRSLNYLDIFQAEGSLKDLIRDKRLQRKGADSISEIVEIDLPAREGSIDVTEFLVPRRKKNNKDPAVLIIEDGTLRYHRKNLERVAGNSANVEKNSVDGRNERRRRSVESDQELDDALQNLENAEVAEVAHIDGDWTNTPCAKRIFCDAMIQRGADAVILMEKKMAALLGLIQPGAVVQVSSHFQQVMDAVRRHDCSSFLCPQARPGNVFF</sequence>
<proteinExistence type="predicted"/>
<name>A0AAW1AGP0_9HYME</name>
<evidence type="ECO:0000256" key="1">
    <source>
        <dbReference type="SAM" id="MobiDB-lite"/>
    </source>
</evidence>
<feature type="signal peptide" evidence="2">
    <location>
        <begin position="1"/>
        <end position="24"/>
    </location>
</feature>
<dbReference type="AlphaFoldDB" id="A0AAW1AGP0"/>
<evidence type="ECO:0000313" key="3">
    <source>
        <dbReference type="EMBL" id="KAK9309155.1"/>
    </source>
</evidence>